<dbReference type="Pfam" id="PF07980">
    <property type="entry name" value="SusD_RagB"/>
    <property type="match status" value="1"/>
</dbReference>
<reference evidence="8 9" key="1">
    <citation type="submission" date="2019-07" db="EMBL/GenBank/DDBJ databases">
        <title>Whole genome shotgun sequence of Chryseobacterium lathyri NBRC 105250.</title>
        <authorList>
            <person name="Hosoyama A."/>
            <person name="Uohara A."/>
            <person name="Ohji S."/>
            <person name="Ichikawa N."/>
        </authorList>
    </citation>
    <scope>NUCLEOTIDE SEQUENCE [LARGE SCALE GENOMIC DNA]</scope>
    <source>
        <strain evidence="8 9">NBRC 105250</strain>
    </source>
</reference>
<keyword evidence="4" id="KW-0472">Membrane</keyword>
<evidence type="ECO:0000256" key="4">
    <source>
        <dbReference type="ARBA" id="ARBA00023136"/>
    </source>
</evidence>
<dbReference type="CDD" id="cd08977">
    <property type="entry name" value="SusD"/>
    <property type="match status" value="1"/>
</dbReference>
<protein>
    <submittedName>
        <fullName evidence="8">Membrane protein</fullName>
    </submittedName>
</protein>
<evidence type="ECO:0000256" key="1">
    <source>
        <dbReference type="ARBA" id="ARBA00004442"/>
    </source>
</evidence>
<evidence type="ECO:0000256" key="3">
    <source>
        <dbReference type="ARBA" id="ARBA00022729"/>
    </source>
</evidence>
<dbReference type="Proteomes" id="UP000321150">
    <property type="component" value="Unassembled WGS sequence"/>
</dbReference>
<dbReference type="RefSeq" id="WP_167409442.1">
    <property type="nucleotide sequence ID" value="NZ_BJYI01000004.1"/>
</dbReference>
<accession>A0A511Y7P2</accession>
<evidence type="ECO:0000259" key="7">
    <source>
        <dbReference type="Pfam" id="PF14322"/>
    </source>
</evidence>
<dbReference type="Gene3D" id="1.25.40.390">
    <property type="match status" value="1"/>
</dbReference>
<comment type="subcellular location">
    <subcellularLocation>
        <location evidence="1">Cell outer membrane</location>
    </subcellularLocation>
</comment>
<evidence type="ECO:0000313" key="9">
    <source>
        <dbReference type="Proteomes" id="UP000321150"/>
    </source>
</evidence>
<dbReference type="InterPro" id="IPR011990">
    <property type="entry name" value="TPR-like_helical_dom_sf"/>
</dbReference>
<dbReference type="EMBL" id="BJYI01000004">
    <property type="protein sequence ID" value="GEN71224.1"/>
    <property type="molecule type" value="Genomic_DNA"/>
</dbReference>
<sequence>MKSIEFSAVLMLLLLHITSCEKLIEVDLPQNQIVSDQVFDNVQTANSALAGLYAGLWDSSPLSGDKTGTLLGLYTDDLDYYTTASNTGVLEISQNVQIDNNIAILNYWTSAYQKIYQANAIIEGTEKSSGIPVNEKKRIKGEALLIRSILYLYLVQIFGDIPYVDSTDYQINKTIPKTAQNDVLNRLVIDLNESIGGLVDDYRNPERIFPNRKVAQLLLAQVNMLQNKWNESEMILKNIIQSGVYQFQLDLTKVYKKGGVHILWQLKPKNNGDATKEAISYYFSNAAPLSFALSSNLVNSFSQNDLRKQNWMKPVTFNGTTWYRADKYKNRTNNTDEYSIIFRLEEVYLLLAEALAKQNKVNEALPYLNATRQRANLAPIVSPITNENLLNEILLEYRKEYFTETGHRFFDLKRIEKLDVLNTVKANWKTFHSKWPLPQNELLLNPNLNPQNAGY</sequence>
<organism evidence="8 9">
    <name type="scientific">Chryseobacterium lathyri</name>
    <dbReference type="NCBI Taxonomy" id="395933"/>
    <lineage>
        <taxon>Bacteria</taxon>
        <taxon>Pseudomonadati</taxon>
        <taxon>Bacteroidota</taxon>
        <taxon>Flavobacteriia</taxon>
        <taxon>Flavobacteriales</taxon>
        <taxon>Weeksellaceae</taxon>
        <taxon>Chryseobacterium group</taxon>
        <taxon>Chryseobacterium</taxon>
    </lineage>
</organism>
<dbReference type="Pfam" id="PF14322">
    <property type="entry name" value="SusD-like_3"/>
    <property type="match status" value="1"/>
</dbReference>
<dbReference type="SUPFAM" id="SSF48452">
    <property type="entry name" value="TPR-like"/>
    <property type="match status" value="1"/>
</dbReference>
<proteinExistence type="inferred from homology"/>
<keyword evidence="3" id="KW-0732">Signal</keyword>
<keyword evidence="5" id="KW-0998">Cell outer membrane</keyword>
<feature type="domain" description="SusD-like N-terminal" evidence="7">
    <location>
        <begin position="91"/>
        <end position="222"/>
    </location>
</feature>
<dbReference type="InterPro" id="IPR012944">
    <property type="entry name" value="SusD_RagB_dom"/>
</dbReference>
<dbReference type="GO" id="GO:0009279">
    <property type="term" value="C:cell outer membrane"/>
    <property type="evidence" value="ECO:0007669"/>
    <property type="project" value="UniProtKB-SubCell"/>
</dbReference>
<feature type="domain" description="RagB/SusD" evidence="6">
    <location>
        <begin position="316"/>
        <end position="455"/>
    </location>
</feature>
<evidence type="ECO:0000256" key="2">
    <source>
        <dbReference type="ARBA" id="ARBA00006275"/>
    </source>
</evidence>
<evidence type="ECO:0000256" key="5">
    <source>
        <dbReference type="ARBA" id="ARBA00023237"/>
    </source>
</evidence>
<evidence type="ECO:0000313" key="8">
    <source>
        <dbReference type="EMBL" id="GEN71224.1"/>
    </source>
</evidence>
<gene>
    <name evidence="8" type="ORF">CLA01_12960</name>
</gene>
<dbReference type="AlphaFoldDB" id="A0A511Y7P2"/>
<comment type="similarity">
    <text evidence="2">Belongs to the SusD family.</text>
</comment>
<evidence type="ECO:0000259" key="6">
    <source>
        <dbReference type="Pfam" id="PF07980"/>
    </source>
</evidence>
<comment type="caution">
    <text evidence="8">The sequence shown here is derived from an EMBL/GenBank/DDBJ whole genome shotgun (WGS) entry which is preliminary data.</text>
</comment>
<name>A0A511Y7P2_9FLAO</name>
<dbReference type="InterPro" id="IPR033985">
    <property type="entry name" value="SusD-like_N"/>
</dbReference>